<dbReference type="SUPFAM" id="SSF48726">
    <property type="entry name" value="Immunoglobulin"/>
    <property type="match status" value="4"/>
</dbReference>
<gene>
    <name evidence="7" type="primary">LOC108864601</name>
</gene>
<dbReference type="InterPro" id="IPR007110">
    <property type="entry name" value="Ig-like_dom"/>
</dbReference>
<dbReference type="GO" id="GO:0005886">
    <property type="term" value="C:plasma membrane"/>
    <property type="evidence" value="ECO:0007669"/>
    <property type="project" value="TreeGrafter"/>
</dbReference>
<dbReference type="PANTHER" id="PTHR45080">
    <property type="entry name" value="CONTACTIN 5"/>
    <property type="match status" value="1"/>
</dbReference>
<dbReference type="InterPro" id="IPR050958">
    <property type="entry name" value="Cell_Adh-Cytoskel_Orgn"/>
</dbReference>
<dbReference type="GO" id="GO:0043025">
    <property type="term" value="C:neuronal cell body"/>
    <property type="evidence" value="ECO:0007669"/>
    <property type="project" value="TreeGrafter"/>
</dbReference>
<dbReference type="InterPro" id="IPR013783">
    <property type="entry name" value="Ig-like_fold"/>
</dbReference>
<dbReference type="GeneID" id="108864601"/>
<reference evidence="7" key="1">
    <citation type="submission" date="2025-08" db="UniProtKB">
        <authorList>
            <consortium name="RefSeq"/>
        </authorList>
    </citation>
    <scope>IDENTIFICATION</scope>
</reference>
<feature type="signal peptide" evidence="4">
    <location>
        <begin position="1"/>
        <end position="21"/>
    </location>
</feature>
<dbReference type="InterPro" id="IPR036179">
    <property type="entry name" value="Ig-like_dom_sf"/>
</dbReference>
<evidence type="ECO:0000313" key="6">
    <source>
        <dbReference type="Proteomes" id="UP000694867"/>
    </source>
</evidence>
<sequence length="445" mass="49124">MLKGIVTLVSLTLLSISHCFGSKQTLRVKPFAFSDELQLGDKIDALCSAKYSSSNLAFSWLKDGRPINSGSGGILVENSHHFAALIISHLRVEHIGNYTCEVRSATGDQDRYTAALVARTPPAWSTKPKDFRSLVGDRVEALCDATGYPPPNVTWFREGALVNFGKLLVFERIRKSSAGSYSCHVSNGVGPDLATEFTISLTFYEPVYERYAGGGVKLYRQKYLKVSRHLELVDCNARHSSEFRPEPHEELIAYEIKTTLVKRQASVPQVKNFSFPAEAQLGQRIEALCSVKFNVPGLAFAWLKDGSPISENSHGIVLTETRSFLAFSIDALKPSHTGNYTCVARSPSGRDSFTAPLVAYTAPYWHTVPEDTYIRTGSTVELKCEAEGYPPPEVKWTSSVSRDTVRGSRLLFERISKDEAGEYTCRAENGVGQAIEKTVSLMISN</sequence>
<feature type="domain" description="Ig-like" evidence="5">
    <location>
        <begin position="363"/>
        <end position="440"/>
    </location>
</feature>
<dbReference type="Pfam" id="PF07679">
    <property type="entry name" value="I-set"/>
    <property type="match status" value="1"/>
</dbReference>
<evidence type="ECO:0000256" key="2">
    <source>
        <dbReference type="ARBA" id="ARBA00023157"/>
    </source>
</evidence>
<dbReference type="RefSeq" id="XP_028968344.1">
    <property type="nucleotide sequence ID" value="XM_029112511.1"/>
</dbReference>
<feature type="domain" description="Ig-like" evidence="5">
    <location>
        <begin position="30"/>
        <end position="118"/>
    </location>
</feature>
<evidence type="ECO:0000256" key="1">
    <source>
        <dbReference type="ARBA" id="ARBA00022729"/>
    </source>
</evidence>
<dbReference type="Pfam" id="PF13927">
    <property type="entry name" value="Ig_3"/>
    <property type="match status" value="3"/>
</dbReference>
<keyword evidence="2" id="KW-1015">Disulfide bond</keyword>
<dbReference type="PROSITE" id="PS50835">
    <property type="entry name" value="IG_LIKE"/>
    <property type="match status" value="4"/>
</dbReference>
<organism evidence="6 7">
    <name type="scientific">Galendromus occidentalis</name>
    <name type="common">western predatory mite</name>
    <dbReference type="NCBI Taxonomy" id="34638"/>
    <lineage>
        <taxon>Eukaryota</taxon>
        <taxon>Metazoa</taxon>
        <taxon>Ecdysozoa</taxon>
        <taxon>Arthropoda</taxon>
        <taxon>Chelicerata</taxon>
        <taxon>Arachnida</taxon>
        <taxon>Acari</taxon>
        <taxon>Parasitiformes</taxon>
        <taxon>Mesostigmata</taxon>
        <taxon>Gamasina</taxon>
        <taxon>Phytoseioidea</taxon>
        <taxon>Phytoseiidae</taxon>
        <taxon>Typhlodrominae</taxon>
        <taxon>Galendromus</taxon>
    </lineage>
</organism>
<evidence type="ECO:0000256" key="4">
    <source>
        <dbReference type="SAM" id="SignalP"/>
    </source>
</evidence>
<dbReference type="AlphaFoldDB" id="A0AAJ7SGR2"/>
<evidence type="ECO:0000259" key="5">
    <source>
        <dbReference type="PROSITE" id="PS50835"/>
    </source>
</evidence>
<keyword evidence="6" id="KW-1185">Reference proteome</keyword>
<feature type="domain" description="Ig-like" evidence="5">
    <location>
        <begin position="268"/>
        <end position="354"/>
    </location>
</feature>
<dbReference type="Gene3D" id="2.60.40.10">
    <property type="entry name" value="Immunoglobulins"/>
    <property type="match status" value="4"/>
</dbReference>
<protein>
    <submittedName>
        <fullName evidence="7">Hemicentin-1-like</fullName>
    </submittedName>
</protein>
<evidence type="ECO:0000313" key="7">
    <source>
        <dbReference type="RefSeq" id="XP_028968344.1"/>
    </source>
</evidence>
<dbReference type="SMART" id="SM00408">
    <property type="entry name" value="IGc2"/>
    <property type="match status" value="4"/>
</dbReference>
<feature type="domain" description="Ig-like" evidence="5">
    <location>
        <begin position="122"/>
        <end position="200"/>
    </location>
</feature>
<accession>A0AAJ7SGR2</accession>
<dbReference type="GO" id="GO:0008046">
    <property type="term" value="F:axon guidance receptor activity"/>
    <property type="evidence" value="ECO:0007669"/>
    <property type="project" value="TreeGrafter"/>
</dbReference>
<keyword evidence="1 4" id="KW-0732">Signal</keyword>
<proteinExistence type="predicted"/>
<name>A0AAJ7SGR2_9ACAR</name>
<dbReference type="PANTHER" id="PTHR45080:SF8">
    <property type="entry name" value="IG-LIKE DOMAIN-CONTAINING PROTEIN"/>
    <property type="match status" value="1"/>
</dbReference>
<feature type="chain" id="PRO_5042536277" evidence="4">
    <location>
        <begin position="22"/>
        <end position="445"/>
    </location>
</feature>
<dbReference type="InterPro" id="IPR003599">
    <property type="entry name" value="Ig_sub"/>
</dbReference>
<keyword evidence="3" id="KW-0393">Immunoglobulin domain</keyword>
<dbReference type="InterPro" id="IPR013098">
    <property type="entry name" value="Ig_I-set"/>
</dbReference>
<dbReference type="SMART" id="SM00409">
    <property type="entry name" value="IG"/>
    <property type="match status" value="4"/>
</dbReference>
<dbReference type="GO" id="GO:0050808">
    <property type="term" value="P:synapse organization"/>
    <property type="evidence" value="ECO:0007669"/>
    <property type="project" value="TreeGrafter"/>
</dbReference>
<dbReference type="GO" id="GO:0007156">
    <property type="term" value="P:homophilic cell adhesion via plasma membrane adhesion molecules"/>
    <property type="evidence" value="ECO:0007669"/>
    <property type="project" value="TreeGrafter"/>
</dbReference>
<dbReference type="InterPro" id="IPR003598">
    <property type="entry name" value="Ig_sub2"/>
</dbReference>
<dbReference type="GO" id="GO:0030424">
    <property type="term" value="C:axon"/>
    <property type="evidence" value="ECO:0007669"/>
    <property type="project" value="TreeGrafter"/>
</dbReference>
<dbReference type="KEGG" id="goe:108864601"/>
<dbReference type="Proteomes" id="UP000694867">
    <property type="component" value="Unplaced"/>
</dbReference>
<evidence type="ECO:0000256" key="3">
    <source>
        <dbReference type="ARBA" id="ARBA00023319"/>
    </source>
</evidence>